<dbReference type="AlphaFoldDB" id="A0A4Y2J1C3"/>
<comment type="caution">
    <text evidence="2">The sequence shown here is derived from an EMBL/GenBank/DDBJ whole genome shotgun (WGS) entry which is preliminary data.</text>
</comment>
<protein>
    <submittedName>
        <fullName evidence="2">Uncharacterized protein</fullName>
    </submittedName>
</protein>
<accession>A0A4Y2J1C3</accession>
<keyword evidence="3" id="KW-1185">Reference proteome</keyword>
<organism evidence="2 3">
    <name type="scientific">Araneus ventricosus</name>
    <name type="common">Orbweaver spider</name>
    <name type="synonym">Epeira ventricosa</name>
    <dbReference type="NCBI Taxonomy" id="182803"/>
    <lineage>
        <taxon>Eukaryota</taxon>
        <taxon>Metazoa</taxon>
        <taxon>Ecdysozoa</taxon>
        <taxon>Arthropoda</taxon>
        <taxon>Chelicerata</taxon>
        <taxon>Arachnida</taxon>
        <taxon>Araneae</taxon>
        <taxon>Araneomorphae</taxon>
        <taxon>Entelegynae</taxon>
        <taxon>Araneoidea</taxon>
        <taxon>Araneidae</taxon>
        <taxon>Araneus</taxon>
    </lineage>
</organism>
<feature type="region of interest" description="Disordered" evidence="1">
    <location>
        <begin position="45"/>
        <end position="81"/>
    </location>
</feature>
<reference evidence="2 3" key="1">
    <citation type="journal article" date="2019" name="Sci. Rep.">
        <title>Orb-weaving spider Araneus ventricosus genome elucidates the spidroin gene catalogue.</title>
        <authorList>
            <person name="Kono N."/>
            <person name="Nakamura H."/>
            <person name="Ohtoshi R."/>
            <person name="Moran D.A.P."/>
            <person name="Shinohara A."/>
            <person name="Yoshida Y."/>
            <person name="Fujiwara M."/>
            <person name="Mori M."/>
            <person name="Tomita M."/>
            <person name="Arakawa K."/>
        </authorList>
    </citation>
    <scope>NUCLEOTIDE SEQUENCE [LARGE SCALE GENOMIC DNA]</scope>
</reference>
<feature type="region of interest" description="Disordered" evidence="1">
    <location>
        <begin position="1"/>
        <end position="33"/>
    </location>
</feature>
<feature type="compositionally biased region" description="Basic and acidic residues" evidence="1">
    <location>
        <begin position="54"/>
        <end position="68"/>
    </location>
</feature>
<sequence>MDKTKPAMEPIHSPPATESCHKPPTMDETKPSKKALTLHDDACQIEYKPTSPPDLHDEKPALDPEPPKYRRSLPCNHRMYT</sequence>
<dbReference type="Proteomes" id="UP000499080">
    <property type="component" value="Unassembled WGS sequence"/>
</dbReference>
<evidence type="ECO:0000313" key="2">
    <source>
        <dbReference type="EMBL" id="GBM83700.1"/>
    </source>
</evidence>
<evidence type="ECO:0000313" key="3">
    <source>
        <dbReference type="Proteomes" id="UP000499080"/>
    </source>
</evidence>
<evidence type="ECO:0000256" key="1">
    <source>
        <dbReference type="SAM" id="MobiDB-lite"/>
    </source>
</evidence>
<feature type="non-terminal residue" evidence="2">
    <location>
        <position position="81"/>
    </location>
</feature>
<proteinExistence type="predicted"/>
<dbReference type="EMBL" id="BGPR01003101">
    <property type="protein sequence ID" value="GBM83700.1"/>
    <property type="molecule type" value="Genomic_DNA"/>
</dbReference>
<feature type="compositionally biased region" description="Basic and acidic residues" evidence="1">
    <location>
        <begin position="19"/>
        <end position="33"/>
    </location>
</feature>
<gene>
    <name evidence="2" type="ORF">AVEN_84266_1</name>
</gene>
<name>A0A4Y2J1C3_ARAVE</name>